<dbReference type="AlphaFoldDB" id="A0AAW0BU06"/>
<evidence type="ECO:0000313" key="3">
    <source>
        <dbReference type="EMBL" id="KAK7030379.1"/>
    </source>
</evidence>
<keyword evidence="5" id="KW-1185">Reference proteome</keyword>
<comment type="caution">
    <text evidence="2">The sequence shown here is derived from an EMBL/GenBank/DDBJ whole genome shotgun (WGS) entry which is preliminary data.</text>
</comment>
<feature type="domain" description="Integrase core" evidence="1">
    <location>
        <begin position="139"/>
        <end position="316"/>
    </location>
</feature>
<sequence>MPNQHKPNPPLESFQAPLKSLWKRKHLTERQILDRLLARHIDTQQYGLGLTKFRQIRKELGLLGTRQQGHTLESITEDMVVLRQQYPKAGRQDIINLLWTERQKRVSRRTVEDYFHRYEKDLVRQRRHRRLRRKRFWAAGGNDLWCVDQHDKWKRYGLGLHTAVDPFLGNIKWLKVWHSNRNPRLIVRYYLETVRRLGFTQGDPGTENFSLAKAHSYIRQSLDPGLVGTLQHRWKRDKKNIPPEIVWSNLRTRWTPGFEDILEAPERYPQLGIRYDRSDPLQYNVFKWLFIPWLQAELDAYADRINNTRKRHQKHKITPQGGSPADMDEYPEEYGHVNHFTDKTNLTNAYYLFQLRIDPTNTILQDAEAIYAPPQHQVFELVPKEFEVEIEAIYTSLGKPEVSRDNVWKIYMDLLLRLEQQPTVGQMTLLPYEEDEEDYSAEQLQKEIAVYQGLADDEGECYLGGVNGGLGPAVGLPEWEEDLIDTYVDRFSDDDDEEMD</sequence>
<evidence type="ECO:0000313" key="2">
    <source>
        <dbReference type="EMBL" id="KAK7030365.1"/>
    </source>
</evidence>
<dbReference type="EMBL" id="JAYKXP010000076">
    <property type="protein sequence ID" value="KAK7030365.1"/>
    <property type="molecule type" value="Genomic_DNA"/>
</dbReference>
<dbReference type="PANTHER" id="PTHR46177:SF1">
    <property type="entry name" value="INTEGRASE CATALYTIC DOMAIN-CONTAINING PROTEIN"/>
    <property type="match status" value="1"/>
</dbReference>
<accession>A0AAW0BU06</accession>
<reference evidence="2 5" key="1">
    <citation type="submission" date="2024-01" db="EMBL/GenBank/DDBJ databases">
        <title>A draft genome for a cacao thread blight-causing isolate of Paramarasmius palmivorus.</title>
        <authorList>
            <person name="Baruah I.K."/>
            <person name="Bukari Y."/>
            <person name="Amoako-Attah I."/>
            <person name="Meinhardt L.W."/>
            <person name="Bailey B.A."/>
            <person name="Cohen S.P."/>
        </authorList>
    </citation>
    <scope>NUCLEOTIDE SEQUENCE [LARGE SCALE GENOMIC DNA]</scope>
    <source>
        <strain evidence="2 5">GH-12</strain>
    </source>
</reference>
<dbReference type="InterPro" id="IPR058913">
    <property type="entry name" value="Integrase_dom_put"/>
</dbReference>
<dbReference type="EMBL" id="JAYKXP010000029">
    <property type="protein sequence ID" value="KAK7043073.1"/>
    <property type="molecule type" value="Genomic_DNA"/>
</dbReference>
<evidence type="ECO:0000259" key="1">
    <source>
        <dbReference type="Pfam" id="PF24764"/>
    </source>
</evidence>
<gene>
    <name evidence="4" type="ORF">VNI00_008426</name>
    <name evidence="2" type="ORF">VNI00_014109</name>
    <name evidence="3" type="ORF">VNI00_014123</name>
</gene>
<proteinExistence type="predicted"/>
<name>A0AAW0BU06_9AGAR</name>
<dbReference type="Proteomes" id="UP001383192">
    <property type="component" value="Unassembled WGS sequence"/>
</dbReference>
<dbReference type="Pfam" id="PF24764">
    <property type="entry name" value="rva_4"/>
    <property type="match status" value="1"/>
</dbReference>
<evidence type="ECO:0000313" key="4">
    <source>
        <dbReference type="EMBL" id="KAK7043073.1"/>
    </source>
</evidence>
<protein>
    <recommendedName>
        <fullName evidence="1">Integrase core domain-containing protein</fullName>
    </recommendedName>
</protein>
<organism evidence="2 5">
    <name type="scientific">Paramarasmius palmivorus</name>
    <dbReference type="NCBI Taxonomy" id="297713"/>
    <lineage>
        <taxon>Eukaryota</taxon>
        <taxon>Fungi</taxon>
        <taxon>Dikarya</taxon>
        <taxon>Basidiomycota</taxon>
        <taxon>Agaricomycotina</taxon>
        <taxon>Agaricomycetes</taxon>
        <taxon>Agaricomycetidae</taxon>
        <taxon>Agaricales</taxon>
        <taxon>Marasmiineae</taxon>
        <taxon>Marasmiaceae</taxon>
        <taxon>Paramarasmius</taxon>
    </lineage>
</organism>
<evidence type="ECO:0000313" key="5">
    <source>
        <dbReference type="Proteomes" id="UP001383192"/>
    </source>
</evidence>
<dbReference type="EMBL" id="JAYKXP010000076">
    <property type="protein sequence ID" value="KAK7030379.1"/>
    <property type="molecule type" value="Genomic_DNA"/>
</dbReference>
<dbReference type="PANTHER" id="PTHR46177">
    <property type="entry name" value="INTEGRASE CATALYTIC DOMAIN-CONTAINING PROTEIN"/>
    <property type="match status" value="1"/>
</dbReference>